<sequence>MLKQSPSRNQRSKGFKVKHALQICLLLAICIWLLYQVKQFYGKKVALEESSRKLSKKVRGGGLHEILKLGRKGLDPRLEEIAAEFEKHKDDEEFEHDDEEHKLGENGDEGRGGGDDEIDGHEEAGEEEPEQLEDLIDEVDKVREVG</sequence>
<dbReference type="AlphaFoldDB" id="A0ABC8U2D3"/>
<feature type="transmembrane region" description="Helical" evidence="2">
    <location>
        <begin position="20"/>
        <end position="37"/>
    </location>
</feature>
<feature type="compositionally biased region" description="Acidic residues" evidence="1">
    <location>
        <begin position="115"/>
        <end position="137"/>
    </location>
</feature>
<proteinExistence type="predicted"/>
<evidence type="ECO:0000256" key="2">
    <source>
        <dbReference type="SAM" id="Phobius"/>
    </source>
</evidence>
<keyword evidence="2" id="KW-0472">Membrane</keyword>
<feature type="region of interest" description="Disordered" evidence="1">
    <location>
        <begin position="86"/>
        <end position="146"/>
    </location>
</feature>
<dbReference type="PANTHER" id="PTHR33700">
    <property type="entry name" value="MYB-LIKE PROTEIN X"/>
    <property type="match status" value="1"/>
</dbReference>
<dbReference type="Proteomes" id="UP001642360">
    <property type="component" value="Unassembled WGS sequence"/>
</dbReference>
<organism evidence="3 4">
    <name type="scientific">Ilex paraguariensis</name>
    <name type="common">yerba mate</name>
    <dbReference type="NCBI Taxonomy" id="185542"/>
    <lineage>
        <taxon>Eukaryota</taxon>
        <taxon>Viridiplantae</taxon>
        <taxon>Streptophyta</taxon>
        <taxon>Embryophyta</taxon>
        <taxon>Tracheophyta</taxon>
        <taxon>Spermatophyta</taxon>
        <taxon>Magnoliopsida</taxon>
        <taxon>eudicotyledons</taxon>
        <taxon>Gunneridae</taxon>
        <taxon>Pentapetalae</taxon>
        <taxon>asterids</taxon>
        <taxon>campanulids</taxon>
        <taxon>Aquifoliales</taxon>
        <taxon>Aquifoliaceae</taxon>
        <taxon>Ilex</taxon>
    </lineage>
</organism>
<reference evidence="3 4" key="1">
    <citation type="submission" date="2024-02" db="EMBL/GenBank/DDBJ databases">
        <authorList>
            <person name="Vignale AGUSTIN F."/>
            <person name="Sosa J E."/>
            <person name="Modenutti C."/>
        </authorList>
    </citation>
    <scope>NUCLEOTIDE SEQUENCE [LARGE SCALE GENOMIC DNA]</scope>
</reference>
<comment type="caution">
    <text evidence="3">The sequence shown here is derived from an EMBL/GenBank/DDBJ whole genome shotgun (WGS) entry which is preliminary data.</text>
</comment>
<keyword evidence="2" id="KW-1133">Transmembrane helix</keyword>
<feature type="compositionally biased region" description="Basic and acidic residues" evidence="1">
    <location>
        <begin position="99"/>
        <end position="114"/>
    </location>
</feature>
<name>A0ABC8U2D3_9AQUA</name>
<accession>A0ABC8U2D3</accession>
<evidence type="ECO:0000256" key="1">
    <source>
        <dbReference type="SAM" id="MobiDB-lite"/>
    </source>
</evidence>
<gene>
    <name evidence="3" type="ORF">ILEXP_LOCUS43624</name>
</gene>
<dbReference type="PANTHER" id="PTHR33700:SF25">
    <property type="entry name" value="TRANSMEMBRANE PROTEIN"/>
    <property type="match status" value="1"/>
</dbReference>
<keyword evidence="4" id="KW-1185">Reference proteome</keyword>
<dbReference type="EMBL" id="CAUOFW020006236">
    <property type="protein sequence ID" value="CAK9173891.1"/>
    <property type="molecule type" value="Genomic_DNA"/>
</dbReference>
<protein>
    <submittedName>
        <fullName evidence="3">Uncharacterized protein</fullName>
    </submittedName>
</protein>
<keyword evidence="2" id="KW-0812">Transmembrane</keyword>
<evidence type="ECO:0000313" key="3">
    <source>
        <dbReference type="EMBL" id="CAK9173891.1"/>
    </source>
</evidence>
<evidence type="ECO:0000313" key="4">
    <source>
        <dbReference type="Proteomes" id="UP001642360"/>
    </source>
</evidence>